<dbReference type="EMBL" id="CP042344">
    <property type="protein sequence ID" value="QEA14270.1"/>
    <property type="molecule type" value="Genomic_DNA"/>
</dbReference>
<dbReference type="KEGG" id="cof:FOZ74_15210"/>
<accession>A0A5B8RXM1</accession>
<reference evidence="1 2" key="1">
    <citation type="submission" date="2019-07" db="EMBL/GenBank/DDBJ databases">
        <title>Complete genome sequence of Comamonas sp. NLF 7-7 isolated from livestock.</title>
        <authorList>
            <person name="Kim D.H."/>
            <person name="Kim J.G."/>
        </authorList>
    </citation>
    <scope>NUCLEOTIDE SEQUENCE [LARGE SCALE GENOMIC DNA]</scope>
    <source>
        <strain evidence="1 2">NLF 7-7</strain>
    </source>
</reference>
<dbReference type="Proteomes" id="UP000321199">
    <property type="component" value="Chromosome"/>
</dbReference>
<evidence type="ECO:0000313" key="1">
    <source>
        <dbReference type="EMBL" id="QEA14270.1"/>
    </source>
</evidence>
<dbReference type="AlphaFoldDB" id="A0A5B8RXM1"/>
<dbReference type="RefSeq" id="WP_146913881.1">
    <property type="nucleotide sequence ID" value="NZ_CP042344.1"/>
</dbReference>
<proteinExistence type="predicted"/>
<gene>
    <name evidence="1" type="ORF">FOZ74_15210</name>
</gene>
<protein>
    <recommendedName>
        <fullName evidence="3">DUF2190 family protein</fullName>
    </recommendedName>
</protein>
<dbReference type="OrthoDB" id="5465205at2"/>
<sequence>MTALTQDRNTLRRDGLQIEPPVAAGARIFTGALVAINAAGYAVPGSTSATLKGAGTALAVADNTLGGAGALRCRVDRRPARFANSAAADAITLADLGSDCYIVDDQTVAKTHASNTRSRAGKVFDVDADGVWVDFR</sequence>
<evidence type="ECO:0000313" key="2">
    <source>
        <dbReference type="Proteomes" id="UP000321199"/>
    </source>
</evidence>
<name>A0A5B8RXM1_9BURK</name>
<evidence type="ECO:0008006" key="3">
    <source>
        <dbReference type="Google" id="ProtNLM"/>
    </source>
</evidence>
<organism evidence="1 2">
    <name type="scientific">Comamonas flocculans</name>
    <dbReference type="NCBI Taxonomy" id="2597701"/>
    <lineage>
        <taxon>Bacteria</taxon>
        <taxon>Pseudomonadati</taxon>
        <taxon>Pseudomonadota</taxon>
        <taxon>Betaproteobacteria</taxon>
        <taxon>Burkholderiales</taxon>
        <taxon>Comamonadaceae</taxon>
        <taxon>Comamonas</taxon>
    </lineage>
</organism>
<keyword evidence="2" id="KW-1185">Reference proteome</keyword>